<dbReference type="AlphaFoldDB" id="A0A0J9WAF7"/>
<evidence type="ECO:0000256" key="3">
    <source>
        <dbReference type="ARBA" id="ARBA00022692"/>
    </source>
</evidence>
<feature type="transmembrane region" description="Helical" evidence="7">
    <location>
        <begin position="90"/>
        <end position="109"/>
    </location>
</feature>
<feature type="transmembrane region" description="Helical" evidence="7">
    <location>
        <begin position="28"/>
        <end position="51"/>
    </location>
</feature>
<feature type="transmembrane region" description="Helical" evidence="7">
    <location>
        <begin position="494"/>
        <end position="513"/>
    </location>
</feature>
<dbReference type="PANTHER" id="PTHR23504">
    <property type="entry name" value="MAJOR FACILITATOR SUPERFAMILY DOMAIN-CONTAINING PROTEIN 10"/>
    <property type="match status" value="1"/>
</dbReference>
<feature type="transmembrane region" description="Helical" evidence="7">
    <location>
        <begin position="115"/>
        <end position="135"/>
    </location>
</feature>
<dbReference type="GO" id="GO:0022857">
    <property type="term" value="F:transmembrane transporter activity"/>
    <property type="evidence" value="ECO:0007669"/>
    <property type="project" value="InterPro"/>
</dbReference>
<comment type="subcellular location">
    <subcellularLocation>
        <location evidence="1">Membrane</location>
        <topology evidence="1">Multi-pass membrane protein</topology>
    </subcellularLocation>
</comment>
<dbReference type="PANTHER" id="PTHR23504:SF31">
    <property type="entry name" value="MAJOR FACILITATOR SUPERFAMILY DOMAIN-CONTAINING PROTEIN 10"/>
    <property type="match status" value="1"/>
</dbReference>
<feature type="transmembrane region" description="Helical" evidence="7">
    <location>
        <begin position="425"/>
        <end position="446"/>
    </location>
</feature>
<dbReference type="GO" id="GO:0016020">
    <property type="term" value="C:membrane"/>
    <property type="evidence" value="ECO:0007669"/>
    <property type="project" value="UniProtKB-SubCell"/>
</dbReference>
<keyword evidence="4 7" id="KW-1133">Transmembrane helix</keyword>
<evidence type="ECO:0000313" key="8">
    <source>
        <dbReference type="EMBL" id="KMZ97703.1"/>
    </source>
</evidence>
<evidence type="ECO:0000256" key="4">
    <source>
        <dbReference type="ARBA" id="ARBA00022989"/>
    </source>
</evidence>
<evidence type="ECO:0000256" key="2">
    <source>
        <dbReference type="ARBA" id="ARBA00022448"/>
    </source>
</evidence>
<dbReference type="Pfam" id="PF07690">
    <property type="entry name" value="MFS_1"/>
    <property type="match status" value="1"/>
</dbReference>
<dbReference type="InterPro" id="IPR036259">
    <property type="entry name" value="MFS_trans_sf"/>
</dbReference>
<keyword evidence="2" id="KW-0813">Transport</keyword>
<evidence type="ECO:0000256" key="7">
    <source>
        <dbReference type="SAM" id="Phobius"/>
    </source>
</evidence>
<dbReference type="SUPFAM" id="SSF103473">
    <property type="entry name" value="MFS general substrate transporter"/>
    <property type="match status" value="1"/>
</dbReference>
<organism evidence="8 10">
    <name type="scientific">Plasmodium vivax North Korean</name>
    <dbReference type="NCBI Taxonomy" id="1035514"/>
    <lineage>
        <taxon>Eukaryota</taxon>
        <taxon>Sar</taxon>
        <taxon>Alveolata</taxon>
        <taxon>Apicomplexa</taxon>
        <taxon>Aconoidasida</taxon>
        <taxon>Haemosporida</taxon>
        <taxon>Plasmodiidae</taxon>
        <taxon>Plasmodium</taxon>
        <taxon>Plasmodium (Plasmodium)</taxon>
    </lineage>
</organism>
<feature type="transmembrane region" description="Helical" evidence="7">
    <location>
        <begin position="394"/>
        <end position="413"/>
    </location>
</feature>
<dbReference type="InterPro" id="IPR011701">
    <property type="entry name" value="MFS"/>
</dbReference>
<feature type="transmembrane region" description="Helical" evidence="7">
    <location>
        <begin position="452"/>
        <end position="482"/>
    </location>
</feature>
<proteinExistence type="predicted"/>
<dbReference type="EMBL" id="KQ235515">
    <property type="protein sequence ID" value="KMZ97703.1"/>
    <property type="molecule type" value="Genomic_DNA"/>
</dbReference>
<feature type="transmembrane region" description="Helical" evidence="7">
    <location>
        <begin position="63"/>
        <end position="83"/>
    </location>
</feature>
<feature type="transmembrane region" description="Helical" evidence="7">
    <location>
        <begin position="358"/>
        <end position="382"/>
    </location>
</feature>
<accession>A0A0J9WAF7</accession>
<dbReference type="EMBL" id="KQ235513">
    <property type="protein sequence ID" value="KMZ97824.1"/>
    <property type="molecule type" value="Genomic_DNA"/>
</dbReference>
<gene>
    <name evidence="8" type="ORF">PVNG_03286</name>
    <name evidence="9" type="ORF">PVNG_03671</name>
</gene>
<evidence type="ECO:0000256" key="5">
    <source>
        <dbReference type="ARBA" id="ARBA00023136"/>
    </source>
</evidence>
<dbReference type="Proteomes" id="UP000053239">
    <property type="component" value="Unassembled WGS sequence"/>
</dbReference>
<dbReference type="OrthoDB" id="370281at2759"/>
<evidence type="ECO:0008006" key="11">
    <source>
        <dbReference type="Google" id="ProtNLM"/>
    </source>
</evidence>
<feature type="transmembrane region" description="Helical" evidence="7">
    <location>
        <begin position="178"/>
        <end position="201"/>
    </location>
</feature>
<feature type="transmembrane region" description="Helical" evidence="7">
    <location>
        <begin position="147"/>
        <end position="172"/>
    </location>
</feature>
<dbReference type="Gene3D" id="1.20.1250.20">
    <property type="entry name" value="MFS general substrate transporter like domains"/>
    <property type="match status" value="2"/>
</dbReference>
<keyword evidence="5 7" id="KW-0472">Membrane</keyword>
<evidence type="ECO:0000313" key="10">
    <source>
        <dbReference type="Proteomes" id="UP000053239"/>
    </source>
</evidence>
<evidence type="ECO:0000256" key="6">
    <source>
        <dbReference type="SAM" id="MobiDB-lite"/>
    </source>
</evidence>
<reference evidence="8 10" key="1">
    <citation type="submission" date="2011-09" db="EMBL/GenBank/DDBJ databases">
        <title>The Genome Sequence of Plasmodium vivax North Korean.</title>
        <authorList>
            <consortium name="The Broad Institute Genome Sequencing Platform"/>
            <consortium name="The Broad Institute Genome Sequencing Center for Infectious Disease"/>
            <person name="Neafsey D."/>
            <person name="Carlton J."/>
            <person name="Barnwell J."/>
            <person name="Collins W."/>
            <person name="Escalante A."/>
            <person name="Mullikin J."/>
            <person name="Saul A."/>
            <person name="Guigo R."/>
            <person name="Camara F."/>
            <person name="Young S.K."/>
            <person name="Zeng Q."/>
            <person name="Gargeya S."/>
            <person name="Fitzgerald M."/>
            <person name="Haas B."/>
            <person name="Abouelleil A."/>
            <person name="Alvarado L."/>
            <person name="Arachchi H.M."/>
            <person name="Berlin A."/>
            <person name="Brown A."/>
            <person name="Chapman S.B."/>
            <person name="Chen Z."/>
            <person name="Dunbar C."/>
            <person name="Freedman E."/>
            <person name="Gearin G."/>
            <person name="Gellesch M."/>
            <person name="Goldberg J."/>
            <person name="Griggs A."/>
            <person name="Gujja S."/>
            <person name="Heiman D."/>
            <person name="Howarth C."/>
            <person name="Larson L."/>
            <person name="Lui A."/>
            <person name="MacDonald P.J.P."/>
            <person name="Montmayeur A."/>
            <person name="Murphy C."/>
            <person name="Neiman D."/>
            <person name="Pearson M."/>
            <person name="Priest M."/>
            <person name="Roberts A."/>
            <person name="Saif S."/>
            <person name="Shea T."/>
            <person name="Shenoy N."/>
            <person name="Sisk P."/>
            <person name="Stolte C."/>
            <person name="Sykes S."/>
            <person name="Wortman J."/>
            <person name="Nusbaum C."/>
            <person name="Birren B."/>
        </authorList>
    </citation>
    <scope>NUCLEOTIDE SEQUENCE [LARGE SCALE GENOMIC DNA]</scope>
    <source>
        <strain evidence="8 10">North Korean</strain>
    </source>
</reference>
<name>A0A0J9WAF7_PLAVI</name>
<keyword evidence="3 7" id="KW-0812">Transmembrane</keyword>
<feature type="transmembrane region" description="Helical" evidence="7">
    <location>
        <begin position="519"/>
        <end position="538"/>
    </location>
</feature>
<evidence type="ECO:0000256" key="1">
    <source>
        <dbReference type="ARBA" id="ARBA00004141"/>
    </source>
</evidence>
<sequence length="551" mass="63616">MKAKRDDENLFSDNEEYEKIKKKTLFKILLSVFIKTLFESFLQPLLPFYILNYYDIQVKELGILLSFYSLSQCVMCLIIGFFSSINKKHLLVFLILLNLIGMYLFYVKLNFPLLIINRIICGSSSVFIVVVNAIINDLVDTDVCIYYTYINVFNAIGIILGPLLSSLFLTIFNFQIILNFNTLGLIASLLIVLTISSELLAHNQDNIKKKIIEDDNLVTLNVDTEGRKKKAQKGLPSNGGNAPYLNDPIESQFRNNPAQSGRDRHETASCKRGANSASGKLVGENSPNSHLLSKEKKHTVERYKKKLFHDDHDEFSERSYQQFLKRRDYFYITRLTLYVKEKMRALAHTTLSYKLKCLLSICMFRFTSAFSSNLMSNIFFVFYNDNVSSDNKQIQISVFVSLSGIIMIFYQYFSFSYILKTFGYNGTAIIGLLIQSTGILLTYHSIKYYNIIFQYISICFIHSCSYAYIEPIIPTIISLFFAKKDQLFSQSIVSFFRYLSLTISPIIYSYYYIENQLSPFFISSCVSIISIFFVHLSFKYHKRMNASLLSN</sequence>
<evidence type="ECO:0000313" key="9">
    <source>
        <dbReference type="EMBL" id="KMZ97824.1"/>
    </source>
</evidence>
<protein>
    <recommendedName>
        <fullName evidence="11">Major facilitator superfamily (MFS) profile domain-containing protein</fullName>
    </recommendedName>
</protein>
<feature type="region of interest" description="Disordered" evidence="6">
    <location>
        <begin position="228"/>
        <end position="290"/>
    </location>
</feature>